<dbReference type="VEuPathDB" id="AmoebaDB:FDP41_010734"/>
<dbReference type="GO" id="GO:0005743">
    <property type="term" value="C:mitochondrial inner membrane"/>
    <property type="evidence" value="ECO:0007669"/>
    <property type="project" value="UniProtKB-SubCell"/>
</dbReference>
<dbReference type="PRINTS" id="PR00926">
    <property type="entry name" value="MITOCARRIER"/>
</dbReference>
<evidence type="ECO:0000256" key="10">
    <source>
        <dbReference type="ARBA" id="ARBA00023128"/>
    </source>
</evidence>
<feature type="repeat" description="Solcar" evidence="14">
    <location>
        <begin position="61"/>
        <end position="171"/>
    </location>
</feature>
<comment type="similarity">
    <text evidence="2 15">Belongs to the mitochondrial carrier (TC 2.A.29) family.</text>
</comment>
<evidence type="ECO:0000313" key="18">
    <source>
        <dbReference type="EMBL" id="KAF0982755.1"/>
    </source>
</evidence>
<feature type="transmembrane region" description="Helical" evidence="16">
    <location>
        <begin position="381"/>
        <end position="404"/>
    </location>
</feature>
<evidence type="ECO:0000313" key="19">
    <source>
        <dbReference type="Proteomes" id="UP000444721"/>
    </source>
</evidence>
<dbReference type="InterPro" id="IPR002113">
    <property type="entry name" value="ADT_euk_type"/>
</dbReference>
<evidence type="ECO:0000256" key="17">
    <source>
        <dbReference type="SAM" id="MobiDB-lite"/>
    </source>
</evidence>
<dbReference type="SUPFAM" id="SSF103506">
    <property type="entry name" value="Mitochondrial carrier"/>
    <property type="match status" value="1"/>
</dbReference>
<comment type="subcellular location">
    <subcellularLocation>
        <location evidence="16">Membrane</location>
        <topology evidence="16">Multi-pass membrane protein</topology>
    </subcellularLocation>
    <subcellularLocation>
        <location evidence="1">Mitochondrion inner membrane</location>
        <topology evidence="1">Multi-pass membrane protein</topology>
    </subcellularLocation>
</comment>
<evidence type="ECO:0000256" key="7">
    <source>
        <dbReference type="ARBA" id="ARBA00022737"/>
    </source>
</evidence>
<keyword evidence="6 14" id="KW-0812">Transmembrane</keyword>
<feature type="repeat" description="Solcar" evidence="14">
    <location>
        <begin position="188"/>
        <end position="292"/>
    </location>
</feature>
<evidence type="ECO:0000256" key="13">
    <source>
        <dbReference type="ARBA" id="ARBA00045250"/>
    </source>
</evidence>
<reference evidence="18 19" key="1">
    <citation type="journal article" date="2019" name="Sci. Rep.">
        <title>Nanopore sequencing improves the draft genome of the human pathogenic amoeba Naegleria fowleri.</title>
        <authorList>
            <person name="Liechti N."/>
            <person name="Schurch N."/>
            <person name="Bruggmann R."/>
            <person name="Wittwer M."/>
        </authorList>
    </citation>
    <scope>NUCLEOTIDE SEQUENCE [LARGE SCALE GENOMIC DNA]</scope>
    <source>
        <strain evidence="18 19">ATCC 30894</strain>
    </source>
</reference>
<organism evidence="18 19">
    <name type="scientific">Naegleria fowleri</name>
    <name type="common">Brain eating amoeba</name>
    <dbReference type="NCBI Taxonomy" id="5763"/>
    <lineage>
        <taxon>Eukaryota</taxon>
        <taxon>Discoba</taxon>
        <taxon>Heterolobosea</taxon>
        <taxon>Tetramitia</taxon>
        <taxon>Eutetramitia</taxon>
        <taxon>Vahlkampfiidae</taxon>
        <taxon>Naegleria</taxon>
    </lineage>
</organism>
<keyword evidence="11 14" id="KW-0472">Membrane</keyword>
<keyword evidence="4 15" id="KW-0813">Transport</keyword>
<feature type="region of interest" description="Disordered" evidence="17">
    <location>
        <begin position="1"/>
        <end position="40"/>
    </location>
</feature>
<comment type="caution">
    <text evidence="16">Lacks conserved residue(s) required for the propagation of feature annotation.</text>
</comment>
<dbReference type="Gene3D" id="1.50.40.10">
    <property type="entry name" value="Mitochondrial carrier domain"/>
    <property type="match status" value="1"/>
</dbReference>
<dbReference type="GO" id="GO:1990544">
    <property type="term" value="P:mitochondrial ATP transmembrane transport"/>
    <property type="evidence" value="ECO:0007669"/>
    <property type="project" value="InterPro"/>
</dbReference>
<keyword evidence="5" id="KW-0050">Antiport</keyword>
<dbReference type="PANTHER" id="PTHR45635">
    <property type="entry name" value="ADP,ATP CARRIER PROTEIN 1-RELATED-RELATED"/>
    <property type="match status" value="1"/>
</dbReference>
<evidence type="ECO:0000256" key="14">
    <source>
        <dbReference type="PROSITE-ProRule" id="PRU00282"/>
    </source>
</evidence>
<evidence type="ECO:0000256" key="5">
    <source>
        <dbReference type="ARBA" id="ARBA00022449"/>
    </source>
</evidence>
<dbReference type="InterPro" id="IPR018108">
    <property type="entry name" value="MCP_transmembrane"/>
</dbReference>
<evidence type="ECO:0000256" key="8">
    <source>
        <dbReference type="ARBA" id="ARBA00022792"/>
    </source>
</evidence>
<evidence type="ECO:0000256" key="6">
    <source>
        <dbReference type="ARBA" id="ARBA00022692"/>
    </source>
</evidence>
<dbReference type="Pfam" id="PF00153">
    <property type="entry name" value="Mito_carr"/>
    <property type="match status" value="3"/>
</dbReference>
<name>A0A6A5CBP1_NAEFO</name>
<proteinExistence type="inferred from homology"/>
<dbReference type="EMBL" id="VFQX01000007">
    <property type="protein sequence ID" value="KAF0982755.1"/>
    <property type="molecule type" value="Genomic_DNA"/>
</dbReference>
<keyword evidence="7" id="KW-0677">Repeat</keyword>
<feature type="repeat" description="Solcar" evidence="14">
    <location>
        <begin position="302"/>
        <end position="401"/>
    </location>
</feature>
<dbReference type="OrthoDB" id="14252at2759"/>
<evidence type="ECO:0000256" key="15">
    <source>
        <dbReference type="RuleBase" id="RU000488"/>
    </source>
</evidence>
<feature type="transmembrane region" description="Helical" evidence="16">
    <location>
        <begin position="263"/>
        <end position="281"/>
    </location>
</feature>
<dbReference type="PROSITE" id="PS50920">
    <property type="entry name" value="SOLCAR"/>
    <property type="match status" value="3"/>
</dbReference>
<protein>
    <recommendedName>
        <fullName evidence="16">ADP/ATP translocase</fullName>
    </recommendedName>
    <alternativeName>
        <fullName evidence="16">ADP,ATP carrier protein</fullName>
    </alternativeName>
</protein>
<dbReference type="VEuPathDB" id="AmoebaDB:NF0106350"/>
<evidence type="ECO:0000256" key="12">
    <source>
        <dbReference type="ARBA" id="ARBA00024143"/>
    </source>
</evidence>
<keyword evidence="9 16" id="KW-1133">Transmembrane helix</keyword>
<dbReference type="AlphaFoldDB" id="A0A6A5CBP1"/>
<feature type="compositionally biased region" description="Low complexity" evidence="17">
    <location>
        <begin position="28"/>
        <end position="40"/>
    </location>
</feature>
<dbReference type="InterPro" id="IPR002067">
    <property type="entry name" value="MCP"/>
</dbReference>
<comment type="function">
    <text evidence="13">ADP:ATP antiporter that mediates import of ADP into the mitochondrial matrix for ATP synthesis, and export of ATP out to fuel the cell. Cycles between the cytoplasmic-open state (c-state) and the matrix-open state (m-state): operates by the alternating access mechanism with a single substrate-binding site intermittently exposed to either the cytosolic (c-state) or matrix (m-state) side of the inner mitochondrial membrane.</text>
</comment>
<feature type="transmembrane region" description="Helical" evidence="16">
    <location>
        <begin position="301"/>
        <end position="322"/>
    </location>
</feature>
<comment type="subunit">
    <text evidence="3 16">Monomer.</text>
</comment>
<comment type="caution">
    <text evidence="18">The sequence shown here is derived from an EMBL/GenBank/DDBJ whole genome shotgun (WGS) entry which is preliminary data.</text>
</comment>
<keyword evidence="10" id="KW-0496">Mitochondrion</keyword>
<dbReference type="InterPro" id="IPR023395">
    <property type="entry name" value="MCP_dom_sf"/>
</dbReference>
<evidence type="ECO:0000256" key="9">
    <source>
        <dbReference type="ARBA" id="ARBA00022989"/>
    </source>
</evidence>
<gene>
    <name evidence="18" type="ORF">FDP41_010734</name>
</gene>
<dbReference type="VEuPathDB" id="AmoebaDB:NfTy_014320"/>
<evidence type="ECO:0000256" key="16">
    <source>
        <dbReference type="RuleBase" id="RU368008"/>
    </source>
</evidence>
<comment type="function">
    <text evidence="16">Catalyzes the exchange of ADP and ATP across the membrane.</text>
</comment>
<evidence type="ECO:0000256" key="1">
    <source>
        <dbReference type="ARBA" id="ARBA00004448"/>
    </source>
</evidence>
<dbReference type="OMA" id="FITETTC"/>
<evidence type="ECO:0000256" key="2">
    <source>
        <dbReference type="ARBA" id="ARBA00006375"/>
    </source>
</evidence>
<keyword evidence="19" id="KW-1185">Reference proteome</keyword>
<evidence type="ECO:0000256" key="4">
    <source>
        <dbReference type="ARBA" id="ARBA00022448"/>
    </source>
</evidence>
<dbReference type="GeneID" id="68117949"/>
<dbReference type="RefSeq" id="XP_044567468.1">
    <property type="nucleotide sequence ID" value="XM_044701064.1"/>
</dbReference>
<dbReference type="PANTHER" id="PTHR45635:SF14">
    <property type="entry name" value="ADP_ATP TRANSLOCASE"/>
    <property type="match status" value="1"/>
</dbReference>
<keyword evidence="8" id="KW-0999">Mitochondrion inner membrane</keyword>
<dbReference type="GO" id="GO:0005471">
    <property type="term" value="F:ATP:ADP antiporter activity"/>
    <property type="evidence" value="ECO:0007669"/>
    <property type="project" value="UniProtKB-UniRule"/>
</dbReference>
<sequence length="405" mass="44958">MSQSKDDSQKPPSSSSQDDDSQNHNDIQKSTTTTTNINNQSITTLTESQMKAIQAIQTMPPGSIQSIFAVMIAGEVIASRLFLHPFDRVLTILQTQHSLPSAYKSLVSQATFSASGEEIARGSVAPFRGAMDAIKQLPKDRTLWRGLMPDVYGRIFGRYFQFLLADKLKHFLLPILTRDENPQISIQKYFAVSLLSGSLSGATSLAVTFPLAVISTRMQANLIPVKETAMSFEGTLSPIIHRDNFSGVWPAMKSLVRSEGFTGLFRGFWTAIPGLALYRGVHFAMFDYVRNAGIEKQLNLFQMMLLSQSIVLTAGTVHYPFLVISRRLQTQAGFRFNNSNTGLMSSFTTEEPVFYKGGMDALKQIWKQEGIRGLYRGYTFYLVKSYSLGLLFALMGATSIVHGVH</sequence>
<evidence type="ECO:0000256" key="11">
    <source>
        <dbReference type="ARBA" id="ARBA00023136"/>
    </source>
</evidence>
<evidence type="ECO:0000256" key="3">
    <source>
        <dbReference type="ARBA" id="ARBA00011245"/>
    </source>
</evidence>
<dbReference type="Proteomes" id="UP000444721">
    <property type="component" value="Unassembled WGS sequence"/>
</dbReference>
<accession>A0A6A5CBP1</accession>
<dbReference type="GO" id="GO:0140021">
    <property type="term" value="P:mitochondrial ADP transmembrane transport"/>
    <property type="evidence" value="ECO:0007669"/>
    <property type="project" value="InterPro"/>
</dbReference>
<comment type="catalytic activity">
    <reaction evidence="12">
        <text>ADP(in) + ATP(out) = ADP(out) + ATP(in)</text>
        <dbReference type="Rhea" id="RHEA:34999"/>
        <dbReference type="ChEBI" id="CHEBI:30616"/>
        <dbReference type="ChEBI" id="CHEBI:456216"/>
    </reaction>
    <physiologicalReaction direction="left-to-right" evidence="12">
        <dbReference type="Rhea" id="RHEA:35000"/>
    </physiologicalReaction>
</comment>